<name>A0ABW2NRN1_9BACL</name>
<evidence type="ECO:0000259" key="3">
    <source>
        <dbReference type="Pfam" id="PF24661"/>
    </source>
</evidence>
<gene>
    <name evidence="4" type="primary">liaF</name>
    <name evidence="4" type="ORF">ACFQPF_09325</name>
</gene>
<dbReference type="NCBIfam" id="NF040535">
    <property type="entry name" value="LiaF_C_term"/>
    <property type="match status" value="1"/>
</dbReference>
<keyword evidence="1" id="KW-1133">Transmembrane helix</keyword>
<dbReference type="Pfam" id="PF09922">
    <property type="entry name" value="LiaF-like_C"/>
    <property type="match status" value="1"/>
</dbReference>
<feature type="domain" description="DUF7649" evidence="3">
    <location>
        <begin position="10"/>
        <end position="89"/>
    </location>
</feature>
<feature type="transmembrane region" description="Helical" evidence="1">
    <location>
        <begin position="31"/>
        <end position="47"/>
    </location>
</feature>
<feature type="domain" description="Cell wall-active antibiotics response LiaF-like C-terminal" evidence="2">
    <location>
        <begin position="127"/>
        <end position="240"/>
    </location>
</feature>
<evidence type="ECO:0000313" key="4">
    <source>
        <dbReference type="EMBL" id="MFC7371878.1"/>
    </source>
</evidence>
<feature type="transmembrane region" description="Helical" evidence="1">
    <location>
        <begin position="9"/>
        <end position="25"/>
    </location>
</feature>
<evidence type="ECO:0000313" key="5">
    <source>
        <dbReference type="Proteomes" id="UP001596549"/>
    </source>
</evidence>
<keyword evidence="1" id="KW-0812">Transmembrane</keyword>
<keyword evidence="1" id="KW-0472">Membrane</keyword>
<sequence length="243" mass="27464">MRQKKKSDVISWILLIGVVLLLLEASFNGEGIVFVCALSAALIFLGRKKWHRTFGKITFWAGVIILGVTIFNLMAFKFLLIVALLFIIVQFYQSKQHPAVIEPVLLGPVEGAEEELYERKSLLQNVWFGKQSTPDDVYEWNDINVQCGVGDTVVDLSQTILPDGEAIIFIRNLIGNVKIMLPYEIDVSVQHSVLVGSTVIFEKSEPNIFNQTLYYRTKEYEQAERKVRILTSIGAGTLEVKRV</sequence>
<dbReference type="InterPro" id="IPR024425">
    <property type="entry name" value="LiaF-like_C"/>
</dbReference>
<keyword evidence="5" id="KW-1185">Reference proteome</keyword>
<comment type="caution">
    <text evidence="4">The sequence shown here is derived from an EMBL/GenBank/DDBJ whole genome shotgun (WGS) entry which is preliminary data.</text>
</comment>
<dbReference type="RefSeq" id="WP_379748901.1">
    <property type="nucleotide sequence ID" value="NZ_JBHTCP010000015.1"/>
</dbReference>
<proteinExistence type="predicted"/>
<dbReference type="Pfam" id="PF24661">
    <property type="entry name" value="DUF7649"/>
    <property type="match status" value="1"/>
</dbReference>
<organism evidence="4 5">
    <name type="scientific">Fictibacillus iocasae</name>
    <dbReference type="NCBI Taxonomy" id="2715437"/>
    <lineage>
        <taxon>Bacteria</taxon>
        <taxon>Bacillati</taxon>
        <taxon>Bacillota</taxon>
        <taxon>Bacilli</taxon>
        <taxon>Bacillales</taxon>
        <taxon>Fictibacillaceae</taxon>
        <taxon>Fictibacillus</taxon>
    </lineage>
</organism>
<dbReference type="InterPro" id="IPR016975">
    <property type="entry name" value="Cell_wall_LiaF"/>
</dbReference>
<dbReference type="Proteomes" id="UP001596549">
    <property type="component" value="Unassembled WGS sequence"/>
</dbReference>
<evidence type="ECO:0000259" key="2">
    <source>
        <dbReference type="Pfam" id="PF09922"/>
    </source>
</evidence>
<dbReference type="InterPro" id="IPR047793">
    <property type="entry name" value="LiaF_C"/>
</dbReference>
<dbReference type="PIRSF" id="PIRSF031509">
    <property type="entry name" value="Cell_wall_LiaF/YvqF"/>
    <property type="match status" value="1"/>
</dbReference>
<feature type="transmembrane region" description="Helical" evidence="1">
    <location>
        <begin position="59"/>
        <end position="92"/>
    </location>
</feature>
<evidence type="ECO:0000256" key="1">
    <source>
        <dbReference type="SAM" id="Phobius"/>
    </source>
</evidence>
<protein>
    <submittedName>
        <fullName evidence="4">Cell wall-active antibiotics response protein LiaF</fullName>
    </submittedName>
</protein>
<dbReference type="InterPro" id="IPR056066">
    <property type="entry name" value="DUF7649"/>
</dbReference>
<dbReference type="EMBL" id="JBHTCP010000015">
    <property type="protein sequence ID" value="MFC7371878.1"/>
    <property type="molecule type" value="Genomic_DNA"/>
</dbReference>
<accession>A0ABW2NRN1</accession>
<reference evidence="5" key="1">
    <citation type="journal article" date="2019" name="Int. J. Syst. Evol. Microbiol.">
        <title>The Global Catalogue of Microorganisms (GCM) 10K type strain sequencing project: providing services to taxonomists for standard genome sequencing and annotation.</title>
        <authorList>
            <consortium name="The Broad Institute Genomics Platform"/>
            <consortium name="The Broad Institute Genome Sequencing Center for Infectious Disease"/>
            <person name="Wu L."/>
            <person name="Ma J."/>
        </authorList>
    </citation>
    <scope>NUCLEOTIDE SEQUENCE [LARGE SCALE GENOMIC DNA]</scope>
    <source>
        <strain evidence="5">NBRC 106396</strain>
    </source>
</reference>